<dbReference type="InterPro" id="IPR010836">
    <property type="entry name" value="SapC"/>
</dbReference>
<evidence type="ECO:0000313" key="1">
    <source>
        <dbReference type="EMBL" id="GHH17483.1"/>
    </source>
</evidence>
<accession>A0ABQ3LIU5</accession>
<sequence>MTNTVLLDTIAHADLRVAIGHAARFGDAVNQCVVFPTEFEAAQRDYPIVFRRDAEGSFYAVALLGLDRDENLFLDPRGWDARHIPALHQRGPFLIGMVDRDGVSEPEPMLHVDLDHARVGAADGQPVFLPHGGQSPYLDHIVKVLRVIHDGIAMRAPMFAAFEQAELIEPITLDIALDEETHYRVPDCFTIGPERLARLDAAALDALHRAGFLQHAFLVASSLGNVTRLIELKNRKRRAA</sequence>
<dbReference type="Pfam" id="PF07277">
    <property type="entry name" value="SapC"/>
    <property type="match status" value="1"/>
</dbReference>
<reference evidence="2" key="1">
    <citation type="journal article" date="2019" name="Int. J. Syst. Evol. Microbiol.">
        <title>The Global Catalogue of Microorganisms (GCM) 10K type strain sequencing project: providing services to taxonomists for standard genome sequencing and annotation.</title>
        <authorList>
            <consortium name="The Broad Institute Genomics Platform"/>
            <consortium name="The Broad Institute Genome Sequencing Center for Infectious Disease"/>
            <person name="Wu L."/>
            <person name="Ma J."/>
        </authorList>
    </citation>
    <scope>NUCLEOTIDE SEQUENCE [LARGE SCALE GENOMIC DNA]</scope>
    <source>
        <strain evidence="2">CGMCC 1.8957</strain>
    </source>
</reference>
<name>A0ABQ3LIU5_9SPHN</name>
<evidence type="ECO:0000313" key="2">
    <source>
        <dbReference type="Proteomes" id="UP000652430"/>
    </source>
</evidence>
<organism evidence="1 2">
    <name type="scientific">Sphingomonas glacialis</name>
    <dbReference type="NCBI Taxonomy" id="658225"/>
    <lineage>
        <taxon>Bacteria</taxon>
        <taxon>Pseudomonadati</taxon>
        <taxon>Pseudomonadota</taxon>
        <taxon>Alphaproteobacteria</taxon>
        <taxon>Sphingomonadales</taxon>
        <taxon>Sphingomonadaceae</taxon>
        <taxon>Sphingomonas</taxon>
    </lineage>
</organism>
<keyword evidence="2" id="KW-1185">Reference proteome</keyword>
<proteinExistence type="predicted"/>
<dbReference type="Proteomes" id="UP000652430">
    <property type="component" value="Unassembled WGS sequence"/>
</dbReference>
<gene>
    <name evidence="1" type="ORF">GCM10008023_22100</name>
</gene>
<dbReference type="RefSeq" id="WP_189676322.1">
    <property type="nucleotide sequence ID" value="NZ_BNAQ01000003.1"/>
</dbReference>
<dbReference type="EMBL" id="BNAQ01000003">
    <property type="protein sequence ID" value="GHH17483.1"/>
    <property type="molecule type" value="Genomic_DNA"/>
</dbReference>
<comment type="caution">
    <text evidence="1">The sequence shown here is derived from an EMBL/GenBank/DDBJ whole genome shotgun (WGS) entry which is preliminary data.</text>
</comment>
<protein>
    <submittedName>
        <fullName evidence="1">SapC family protein</fullName>
    </submittedName>
</protein>